<reference evidence="2" key="1">
    <citation type="journal article" date="2021" name="Nat. Commun.">
        <title>Genetic determinants of endophytism in the Arabidopsis root mycobiome.</title>
        <authorList>
            <person name="Mesny F."/>
            <person name="Miyauchi S."/>
            <person name="Thiergart T."/>
            <person name="Pickel B."/>
            <person name="Atanasova L."/>
            <person name="Karlsson M."/>
            <person name="Huettel B."/>
            <person name="Barry K.W."/>
            <person name="Haridas S."/>
            <person name="Chen C."/>
            <person name="Bauer D."/>
            <person name="Andreopoulos W."/>
            <person name="Pangilinan J."/>
            <person name="LaButti K."/>
            <person name="Riley R."/>
            <person name="Lipzen A."/>
            <person name="Clum A."/>
            <person name="Drula E."/>
            <person name="Henrissat B."/>
            <person name="Kohler A."/>
            <person name="Grigoriev I.V."/>
            <person name="Martin F.M."/>
            <person name="Hacquard S."/>
        </authorList>
    </citation>
    <scope>NUCLEOTIDE SEQUENCE</scope>
    <source>
        <strain evidence="2">MPI-CAGE-CH-0230</strain>
    </source>
</reference>
<dbReference type="EMBL" id="JAGTJQ010000001">
    <property type="protein sequence ID" value="KAH7041034.1"/>
    <property type="molecule type" value="Genomic_DNA"/>
</dbReference>
<accession>A0A9P8YL70</accession>
<gene>
    <name evidence="2" type="ORF">B0I36DRAFT_344677</name>
</gene>
<dbReference type="RefSeq" id="XP_046019089.1">
    <property type="nucleotide sequence ID" value="XM_046156287.1"/>
</dbReference>
<sequence length="193" mass="20635">MIEDLGKKAWILVGRLLAVGYNRAVDLTDALGKEAFAADLATSHHAALTGPSIESSISGAGTRQSHTAVERHDAASSASVAIHDSGELRAKEKKNTAARKASAGPPPRPRAGTFSMSQRREPLSISASHNLSERAAAVFSHGLRLRPKTLHRPNHTPGLQRKILRFPGKLDQLGFVLPWKVLLRGTVVAVVVP</sequence>
<evidence type="ECO:0000313" key="2">
    <source>
        <dbReference type="EMBL" id="KAH7041034.1"/>
    </source>
</evidence>
<keyword evidence="3" id="KW-1185">Reference proteome</keyword>
<dbReference type="Proteomes" id="UP000756346">
    <property type="component" value="Unassembled WGS sequence"/>
</dbReference>
<dbReference type="AlphaFoldDB" id="A0A9P8YL70"/>
<comment type="caution">
    <text evidence="2">The sequence shown here is derived from an EMBL/GenBank/DDBJ whole genome shotgun (WGS) entry which is preliminary data.</text>
</comment>
<evidence type="ECO:0000256" key="1">
    <source>
        <dbReference type="SAM" id="MobiDB-lite"/>
    </source>
</evidence>
<dbReference type="GeneID" id="70185833"/>
<name>A0A9P8YL70_9PEZI</name>
<feature type="compositionally biased region" description="Basic and acidic residues" evidence="1">
    <location>
        <begin position="84"/>
        <end position="95"/>
    </location>
</feature>
<proteinExistence type="predicted"/>
<feature type="region of interest" description="Disordered" evidence="1">
    <location>
        <begin position="51"/>
        <end position="119"/>
    </location>
</feature>
<protein>
    <submittedName>
        <fullName evidence="2">Uncharacterized protein</fullName>
    </submittedName>
</protein>
<evidence type="ECO:0000313" key="3">
    <source>
        <dbReference type="Proteomes" id="UP000756346"/>
    </source>
</evidence>
<feature type="compositionally biased region" description="Polar residues" evidence="1">
    <location>
        <begin position="52"/>
        <end position="67"/>
    </location>
</feature>
<organism evidence="2 3">
    <name type="scientific">Microdochium trichocladiopsis</name>
    <dbReference type="NCBI Taxonomy" id="1682393"/>
    <lineage>
        <taxon>Eukaryota</taxon>
        <taxon>Fungi</taxon>
        <taxon>Dikarya</taxon>
        <taxon>Ascomycota</taxon>
        <taxon>Pezizomycotina</taxon>
        <taxon>Sordariomycetes</taxon>
        <taxon>Xylariomycetidae</taxon>
        <taxon>Xylariales</taxon>
        <taxon>Microdochiaceae</taxon>
        <taxon>Microdochium</taxon>
    </lineage>
</organism>